<reference evidence="1 2" key="1">
    <citation type="submission" date="2024-09" db="EMBL/GenBank/DDBJ databases">
        <title>Rethinking Asexuality: The Enigmatic Case of Functional Sexual Genes in Lepraria (Stereocaulaceae).</title>
        <authorList>
            <person name="Doellman M."/>
            <person name="Sun Y."/>
            <person name="Barcenas-Pena A."/>
            <person name="Lumbsch H.T."/>
            <person name="Grewe F."/>
        </authorList>
    </citation>
    <scope>NUCLEOTIDE SEQUENCE [LARGE SCALE GENOMIC DNA]</scope>
    <source>
        <strain evidence="1 2">Mercado 3170</strain>
    </source>
</reference>
<keyword evidence="2" id="KW-1185">Reference proteome</keyword>
<evidence type="ECO:0008006" key="3">
    <source>
        <dbReference type="Google" id="ProtNLM"/>
    </source>
</evidence>
<dbReference type="EMBL" id="JBEFKJ010000036">
    <property type="protein sequence ID" value="KAL2037850.1"/>
    <property type="molecule type" value="Genomic_DNA"/>
</dbReference>
<gene>
    <name evidence="1" type="ORF">N7G274_009324</name>
</gene>
<proteinExistence type="predicted"/>
<dbReference type="SUPFAM" id="SSF48452">
    <property type="entry name" value="TPR-like"/>
    <property type="match status" value="2"/>
</dbReference>
<dbReference type="PANTHER" id="PTHR46082:SF6">
    <property type="entry name" value="AAA+ ATPASE DOMAIN-CONTAINING PROTEIN-RELATED"/>
    <property type="match status" value="1"/>
</dbReference>
<organism evidence="1 2">
    <name type="scientific">Stereocaulon virgatum</name>
    <dbReference type="NCBI Taxonomy" id="373712"/>
    <lineage>
        <taxon>Eukaryota</taxon>
        <taxon>Fungi</taxon>
        <taxon>Dikarya</taxon>
        <taxon>Ascomycota</taxon>
        <taxon>Pezizomycotina</taxon>
        <taxon>Lecanoromycetes</taxon>
        <taxon>OSLEUM clade</taxon>
        <taxon>Lecanoromycetidae</taxon>
        <taxon>Lecanorales</taxon>
        <taxon>Lecanorineae</taxon>
        <taxon>Stereocaulaceae</taxon>
        <taxon>Stereocaulon</taxon>
    </lineage>
</organism>
<dbReference type="Pfam" id="PF13424">
    <property type="entry name" value="TPR_12"/>
    <property type="match status" value="1"/>
</dbReference>
<sequence>MVNSEKWRYATVVEAPEEVDNELLNGGRDPQMIYEPQPNAKYDHGYENASQQIPGEWHDFWSQNRTQHQETLARESSPNIQQYRNNLQASNCPGEACHCNETRIQLGQCEQELVKVIAENQALKVQLFDTWKITKQYDEAETIYRDILVNHSTDVDMPETIMALGYSFAEMLMEQNKFAAAETVAEQVWEARNALDPSSEHFRMSHRQICLIYSSLGQFEKAESRHRTIYHQEPKDTWTLENGDGVCRQLVKRGLYQEAAVVQLKVWEERQKLETQGPRHNATIRSGLERISTLEQWSASIAGPEETEVQKEFNRNRKHVCEGEIDESLQKLWGAAEKPEHLPELLDVGHKLGSRFVTQRRYAEAEAILEDVWAGKKANIGEASKTTMLTGRLLAKALKLSGLAEKYQKAAAIYEKILADKKTVFGESDDKTVSAGADLAEMYSLLGQYAEAERVYQWVLEQRVNKLGRHNSETLEARHNLGRTIYRQGRRRYDDAARMLREVYDAWYVNSPKGEKTLRCGLMLVETLAEHADIGPIQEVFNGRAELPDRDRLYMKSGLLFGKSLFGQRRYREVNDTLLPLWECQPESPEEKQVRLECGHLYGQSLLKVNDYHHAKAVLESVRDARRETLGSGGSEVVEVSRLLQIIEARTPRISRIRRVQR</sequence>
<comment type="caution">
    <text evidence="1">The sequence shown here is derived from an EMBL/GenBank/DDBJ whole genome shotgun (WGS) entry which is preliminary data.</text>
</comment>
<dbReference type="Proteomes" id="UP001590950">
    <property type="component" value="Unassembled WGS sequence"/>
</dbReference>
<protein>
    <recommendedName>
        <fullName evidence="3">TPR-like protein</fullName>
    </recommendedName>
</protein>
<dbReference type="PANTHER" id="PTHR46082">
    <property type="entry name" value="ATP/GTP-BINDING PROTEIN-RELATED"/>
    <property type="match status" value="1"/>
</dbReference>
<evidence type="ECO:0000313" key="2">
    <source>
        <dbReference type="Proteomes" id="UP001590950"/>
    </source>
</evidence>
<accession>A0ABR3ZW69</accession>
<dbReference type="Gene3D" id="1.25.40.10">
    <property type="entry name" value="Tetratricopeptide repeat domain"/>
    <property type="match status" value="2"/>
</dbReference>
<dbReference type="InterPro" id="IPR011990">
    <property type="entry name" value="TPR-like_helical_dom_sf"/>
</dbReference>
<evidence type="ECO:0000313" key="1">
    <source>
        <dbReference type="EMBL" id="KAL2037850.1"/>
    </source>
</evidence>
<dbReference type="InterPro" id="IPR053137">
    <property type="entry name" value="NLR-like"/>
</dbReference>
<name>A0ABR3ZW69_9LECA</name>